<evidence type="ECO:0000313" key="2">
    <source>
        <dbReference type="Proteomes" id="UP001597033"/>
    </source>
</evidence>
<evidence type="ECO:0008006" key="3">
    <source>
        <dbReference type="Google" id="ProtNLM"/>
    </source>
</evidence>
<sequence length="108" mass="12160">MFEPFWRALREHDGSGQWEVRFAKSRENALRAVMERKTAKVMSVVLDRLHVLRNQLVHGGATWNSAANRAQVRDGAAILMTVLPIIIELMMTSTADQFGAIAYPHLSV</sequence>
<reference evidence="2" key="1">
    <citation type="journal article" date="2019" name="Int. J. Syst. Evol. Microbiol.">
        <title>The Global Catalogue of Microorganisms (GCM) 10K type strain sequencing project: providing services to taxonomists for standard genome sequencing and annotation.</title>
        <authorList>
            <consortium name="The Broad Institute Genomics Platform"/>
            <consortium name="The Broad Institute Genome Sequencing Center for Infectious Disease"/>
            <person name="Wu L."/>
            <person name="Ma J."/>
        </authorList>
    </citation>
    <scope>NUCLEOTIDE SEQUENCE [LARGE SCALE GENOMIC DNA]</scope>
    <source>
        <strain evidence="2">CCUG 55854</strain>
    </source>
</reference>
<protein>
    <recommendedName>
        <fullName evidence="3">Apea-like HEPN domain-containing protein</fullName>
    </recommendedName>
</protein>
<keyword evidence="2" id="KW-1185">Reference proteome</keyword>
<dbReference type="EMBL" id="JBHTKN010000005">
    <property type="protein sequence ID" value="MFD1042456.1"/>
    <property type="molecule type" value="Genomic_DNA"/>
</dbReference>
<organism evidence="1 2">
    <name type="scientific">Pseudoxanthomonas kaohsiungensis</name>
    <dbReference type="NCBI Taxonomy" id="283923"/>
    <lineage>
        <taxon>Bacteria</taxon>
        <taxon>Pseudomonadati</taxon>
        <taxon>Pseudomonadota</taxon>
        <taxon>Gammaproteobacteria</taxon>
        <taxon>Lysobacterales</taxon>
        <taxon>Lysobacteraceae</taxon>
        <taxon>Pseudoxanthomonas</taxon>
    </lineage>
</organism>
<dbReference type="RefSeq" id="WP_238394254.1">
    <property type="nucleotide sequence ID" value="NZ_JBHTKN010000005.1"/>
</dbReference>
<gene>
    <name evidence="1" type="ORF">ACFQ2N_08845</name>
</gene>
<comment type="caution">
    <text evidence="1">The sequence shown here is derived from an EMBL/GenBank/DDBJ whole genome shotgun (WGS) entry which is preliminary data.</text>
</comment>
<dbReference type="Proteomes" id="UP001597033">
    <property type="component" value="Unassembled WGS sequence"/>
</dbReference>
<accession>A0ABW3LVT9</accession>
<evidence type="ECO:0000313" key="1">
    <source>
        <dbReference type="EMBL" id="MFD1042456.1"/>
    </source>
</evidence>
<name>A0ABW3LVT9_9GAMM</name>
<proteinExistence type="predicted"/>